<feature type="compositionally biased region" description="Low complexity" evidence="1">
    <location>
        <begin position="1"/>
        <end position="24"/>
    </location>
</feature>
<sequence>MPSYSSSSTSSPSSSSSSLPSSSSLGFVRKLTESTVIGSQRREPSRKRKQHQERQQRRQVRPRVVSCNFGMKVPTNALRIDMTILVSTNDNTSSCYDVAINDDIPRPSVSYKITICTPRRAQAREERKEQVPQERRTTTLNWSSKFTMAKGLDENTDPFHEWTGSFALGEKSKQKTLRMEDCSFYQIEGTFIGNYDDVMRV</sequence>
<gene>
    <name evidence="2" type="ORF">FRACYDRAFT_244128</name>
</gene>
<feature type="compositionally biased region" description="Basic residues" evidence="1">
    <location>
        <begin position="44"/>
        <end position="61"/>
    </location>
</feature>
<organism evidence="2 3">
    <name type="scientific">Fragilariopsis cylindrus CCMP1102</name>
    <dbReference type="NCBI Taxonomy" id="635003"/>
    <lineage>
        <taxon>Eukaryota</taxon>
        <taxon>Sar</taxon>
        <taxon>Stramenopiles</taxon>
        <taxon>Ochrophyta</taxon>
        <taxon>Bacillariophyta</taxon>
        <taxon>Bacillariophyceae</taxon>
        <taxon>Bacillariophycidae</taxon>
        <taxon>Bacillariales</taxon>
        <taxon>Bacillariaceae</taxon>
        <taxon>Fragilariopsis</taxon>
    </lineage>
</organism>
<evidence type="ECO:0000313" key="2">
    <source>
        <dbReference type="EMBL" id="OEU12856.1"/>
    </source>
</evidence>
<keyword evidence="3" id="KW-1185">Reference proteome</keyword>
<name>A0A1E7F3Z6_9STRA</name>
<dbReference type="AlphaFoldDB" id="A0A1E7F3Z6"/>
<feature type="region of interest" description="Disordered" evidence="1">
    <location>
        <begin position="1"/>
        <end position="63"/>
    </location>
</feature>
<dbReference type="EMBL" id="KV784364">
    <property type="protein sequence ID" value="OEU12856.1"/>
    <property type="molecule type" value="Genomic_DNA"/>
</dbReference>
<dbReference type="KEGG" id="fcy:FRACYDRAFT_244128"/>
<accession>A0A1E7F3Z6</accession>
<dbReference type="OrthoDB" id="10658417at2759"/>
<evidence type="ECO:0000256" key="1">
    <source>
        <dbReference type="SAM" id="MobiDB-lite"/>
    </source>
</evidence>
<protein>
    <submittedName>
        <fullName evidence="2">Uncharacterized protein</fullName>
    </submittedName>
</protein>
<proteinExistence type="predicted"/>
<dbReference type="InParanoid" id="A0A1E7F3Z6"/>
<dbReference type="Proteomes" id="UP000095751">
    <property type="component" value="Unassembled WGS sequence"/>
</dbReference>
<evidence type="ECO:0000313" key="3">
    <source>
        <dbReference type="Proteomes" id="UP000095751"/>
    </source>
</evidence>
<reference evidence="2 3" key="1">
    <citation type="submission" date="2016-09" db="EMBL/GenBank/DDBJ databases">
        <title>Extensive genetic diversity and differential bi-allelic expression allows diatom success in the polar Southern Ocean.</title>
        <authorList>
            <consortium name="DOE Joint Genome Institute"/>
            <person name="Mock T."/>
            <person name="Otillar R.P."/>
            <person name="Strauss J."/>
            <person name="Dupont C."/>
            <person name="Frickenhaus S."/>
            <person name="Maumus F."/>
            <person name="Mcmullan M."/>
            <person name="Sanges R."/>
            <person name="Schmutz J."/>
            <person name="Toseland A."/>
            <person name="Valas R."/>
            <person name="Veluchamy A."/>
            <person name="Ward B.J."/>
            <person name="Allen A."/>
            <person name="Barry K."/>
            <person name="Falciatore A."/>
            <person name="Ferrante M."/>
            <person name="Fortunato A.E."/>
            <person name="Gloeckner G."/>
            <person name="Gruber A."/>
            <person name="Hipkin R."/>
            <person name="Janech M."/>
            <person name="Kroth P."/>
            <person name="Leese F."/>
            <person name="Lindquist E."/>
            <person name="Lyon B.R."/>
            <person name="Martin J."/>
            <person name="Mayer C."/>
            <person name="Parker M."/>
            <person name="Quesneville H."/>
            <person name="Raymond J."/>
            <person name="Uhlig C."/>
            <person name="Valentin K.U."/>
            <person name="Worden A.Z."/>
            <person name="Armbrust E.V."/>
            <person name="Bowler C."/>
            <person name="Green B."/>
            <person name="Moulton V."/>
            <person name="Van Oosterhout C."/>
            <person name="Grigoriev I."/>
        </authorList>
    </citation>
    <scope>NUCLEOTIDE SEQUENCE [LARGE SCALE GENOMIC DNA]</scope>
    <source>
        <strain evidence="2 3">CCMP1102</strain>
    </source>
</reference>